<dbReference type="InterPro" id="IPR036322">
    <property type="entry name" value="WD40_repeat_dom_sf"/>
</dbReference>
<proteinExistence type="predicted"/>
<protein>
    <submittedName>
        <fullName evidence="2">WD40-repeat-containing domain protein</fullName>
    </submittedName>
</protein>
<dbReference type="EMBL" id="KZ989253">
    <property type="protein sequence ID" value="RKP27190.1"/>
    <property type="molecule type" value="Genomic_DNA"/>
</dbReference>
<dbReference type="SUPFAM" id="SSF50978">
    <property type="entry name" value="WD40 repeat-like"/>
    <property type="match status" value="1"/>
</dbReference>
<dbReference type="InterPro" id="IPR042453">
    <property type="entry name" value="WDR53"/>
</dbReference>
<dbReference type="PROSITE" id="PS50082">
    <property type="entry name" value="WD_REPEATS_2"/>
    <property type="match status" value="1"/>
</dbReference>
<dbReference type="Gene3D" id="2.130.10.10">
    <property type="entry name" value="YVTN repeat-like/Quinoprotein amine dehydrogenase"/>
    <property type="match status" value="2"/>
</dbReference>
<dbReference type="AlphaFoldDB" id="A0A4P9Z698"/>
<name>A0A4P9Z698_9FUNG</name>
<sequence length="263" mass="28555">MLVTESKHTFAFSKDEIAVDEKGRFLATADDNGDVCVYELQAQRLYKKMRSIHKNQWTLAADEHAASLVISAGLDRQVIVWDASRGSPSAVFDMNAELQAFKGEEEEEDAANEAASANQLVNPPLAHTVATSQHGRLLAAGIGNGDILLWRSIRGKEWQLQRRYTGHRSAVACVEFVKCSPGLLLSGGNDGQLALWSADEAETAAAVDKPQSIASSVDMWQCESFDKINWLTTGDWQGQGNVFVSGTGHASQEQGTVAIYTLA</sequence>
<evidence type="ECO:0000313" key="3">
    <source>
        <dbReference type="Proteomes" id="UP000278143"/>
    </source>
</evidence>
<dbReference type="PANTHER" id="PTHR44666">
    <property type="entry name" value="WD REPEAT-CONTAINING PROTEIN 53"/>
    <property type="match status" value="1"/>
</dbReference>
<accession>A0A4P9Z698</accession>
<dbReference type="PANTHER" id="PTHR44666:SF1">
    <property type="entry name" value="WD REPEAT-CONTAINING PROTEIN 53"/>
    <property type="match status" value="1"/>
</dbReference>
<dbReference type="OrthoDB" id="2161379at2759"/>
<dbReference type="InterPro" id="IPR001680">
    <property type="entry name" value="WD40_rpt"/>
</dbReference>
<keyword evidence="3" id="KW-1185">Reference proteome</keyword>
<reference evidence="3" key="1">
    <citation type="journal article" date="2018" name="Nat. Microbiol.">
        <title>Leveraging single-cell genomics to expand the fungal tree of life.</title>
        <authorList>
            <person name="Ahrendt S.R."/>
            <person name="Quandt C.A."/>
            <person name="Ciobanu D."/>
            <person name="Clum A."/>
            <person name="Salamov A."/>
            <person name="Andreopoulos B."/>
            <person name="Cheng J.F."/>
            <person name="Woyke T."/>
            <person name="Pelin A."/>
            <person name="Henrissat B."/>
            <person name="Reynolds N.K."/>
            <person name="Benny G.L."/>
            <person name="Smith M.E."/>
            <person name="James T.Y."/>
            <person name="Grigoriev I.V."/>
        </authorList>
    </citation>
    <scope>NUCLEOTIDE SEQUENCE [LARGE SCALE GENOMIC DNA]</scope>
    <source>
        <strain evidence="3">Benny S71-1</strain>
    </source>
</reference>
<dbReference type="PROSITE" id="PS50294">
    <property type="entry name" value="WD_REPEATS_REGION"/>
    <property type="match status" value="1"/>
</dbReference>
<evidence type="ECO:0000256" key="1">
    <source>
        <dbReference type="PROSITE-ProRule" id="PRU00221"/>
    </source>
</evidence>
<dbReference type="Pfam" id="PF00400">
    <property type="entry name" value="WD40"/>
    <property type="match status" value="1"/>
</dbReference>
<gene>
    <name evidence="2" type="ORF">SYNPS1DRAFT_21217</name>
</gene>
<feature type="repeat" description="WD" evidence="1">
    <location>
        <begin position="164"/>
        <end position="206"/>
    </location>
</feature>
<dbReference type="Proteomes" id="UP000278143">
    <property type="component" value="Unassembled WGS sequence"/>
</dbReference>
<evidence type="ECO:0000313" key="2">
    <source>
        <dbReference type="EMBL" id="RKP27190.1"/>
    </source>
</evidence>
<organism evidence="2 3">
    <name type="scientific">Syncephalis pseudoplumigaleata</name>
    <dbReference type="NCBI Taxonomy" id="1712513"/>
    <lineage>
        <taxon>Eukaryota</taxon>
        <taxon>Fungi</taxon>
        <taxon>Fungi incertae sedis</taxon>
        <taxon>Zoopagomycota</taxon>
        <taxon>Zoopagomycotina</taxon>
        <taxon>Zoopagomycetes</taxon>
        <taxon>Zoopagales</taxon>
        <taxon>Piptocephalidaceae</taxon>
        <taxon>Syncephalis</taxon>
    </lineage>
</organism>
<dbReference type="SMART" id="SM00320">
    <property type="entry name" value="WD40"/>
    <property type="match status" value="4"/>
</dbReference>
<keyword evidence="1" id="KW-0853">WD repeat</keyword>
<dbReference type="InterPro" id="IPR015943">
    <property type="entry name" value="WD40/YVTN_repeat-like_dom_sf"/>
</dbReference>